<evidence type="ECO:0000313" key="2">
    <source>
        <dbReference type="EMBL" id="GFN06729.1"/>
    </source>
</evidence>
<gene>
    <name evidence="2" type="ORF">Smic_52850</name>
</gene>
<dbReference type="Proteomes" id="UP000498740">
    <property type="component" value="Unassembled WGS sequence"/>
</dbReference>
<protein>
    <submittedName>
        <fullName evidence="2">Uncharacterized protein</fullName>
    </submittedName>
</protein>
<proteinExistence type="predicted"/>
<name>A0A7J0CWR8_STRMI</name>
<dbReference type="AlphaFoldDB" id="A0A7J0CWR8"/>
<evidence type="ECO:0000313" key="3">
    <source>
        <dbReference type="Proteomes" id="UP000498740"/>
    </source>
</evidence>
<comment type="caution">
    <text evidence="2">The sequence shown here is derived from an EMBL/GenBank/DDBJ whole genome shotgun (WGS) entry which is preliminary data.</text>
</comment>
<organism evidence="2 3">
    <name type="scientific">Streptomyces microflavus</name>
    <name type="common">Streptomyces lipmanii</name>
    <dbReference type="NCBI Taxonomy" id="1919"/>
    <lineage>
        <taxon>Bacteria</taxon>
        <taxon>Bacillati</taxon>
        <taxon>Actinomycetota</taxon>
        <taxon>Actinomycetes</taxon>
        <taxon>Kitasatosporales</taxon>
        <taxon>Streptomycetaceae</taxon>
        <taxon>Streptomyces</taxon>
    </lineage>
</organism>
<dbReference type="EMBL" id="BLWD01000001">
    <property type="protein sequence ID" value="GFN06729.1"/>
    <property type="molecule type" value="Genomic_DNA"/>
</dbReference>
<evidence type="ECO:0000256" key="1">
    <source>
        <dbReference type="SAM" id="MobiDB-lite"/>
    </source>
</evidence>
<accession>A0A7J0CWR8</accession>
<feature type="compositionally biased region" description="Gly residues" evidence="1">
    <location>
        <begin position="177"/>
        <end position="193"/>
    </location>
</feature>
<sequence>MATSRPATGAAGRALAYLESAKNLTGSACAVGGLALTLAGFAGTYWPVVVAGLYGAGALLAPPARPPAPEFPGPSSQLDGLRDDFTTLREYLDRVDLPPASTEQLGSLTELMAGLLAPGWVSQALAQDPEGIHVLARAVHRDLPESVDAFVRTRWWTRMAPGSRTPRSSWAATGLAAPGGGGAGGGVAGGGGDPPADPHTLLGGPGHLKNGGAAPEP</sequence>
<reference evidence="2 3" key="1">
    <citation type="submission" date="2020-05" db="EMBL/GenBank/DDBJ databases">
        <title>Whole genome shotgun sequence of Streptomyces microflavus NBRC 13062.</title>
        <authorList>
            <person name="Komaki H."/>
            <person name="Tamura T."/>
        </authorList>
    </citation>
    <scope>NUCLEOTIDE SEQUENCE [LARGE SCALE GENOMIC DNA]</scope>
    <source>
        <strain evidence="2 3">NBRC 13062</strain>
    </source>
</reference>
<feature type="region of interest" description="Disordered" evidence="1">
    <location>
        <begin position="161"/>
        <end position="217"/>
    </location>
</feature>